<keyword evidence="7" id="KW-1185">Reference proteome</keyword>
<dbReference type="Gene3D" id="3.90.1720.10">
    <property type="entry name" value="endopeptidase domain like (from Nostoc punctiforme)"/>
    <property type="match status" value="1"/>
</dbReference>
<dbReference type="InterPro" id="IPR038765">
    <property type="entry name" value="Papain-like_cys_pep_sf"/>
</dbReference>
<evidence type="ECO:0000256" key="3">
    <source>
        <dbReference type="ARBA" id="ARBA00022801"/>
    </source>
</evidence>
<dbReference type="PROSITE" id="PS51935">
    <property type="entry name" value="NLPC_P60"/>
    <property type="match status" value="1"/>
</dbReference>
<sequence length="250" mass="25968">MAGRHLMVEATPGFLGKQGVKGFVTASAAGTLLGIGAPAAFAAPQQAETTTNTAQTAVAATVSLNSEQPSFEIPSVEVQTATSGTTAGNWSISDVQVDVKAPVVAPRTVVRTQEAPVTRSVKAKATEEAPVFNENVPDAGSRGASVVAFARQFAGAPYRAGGSTPAGWDCSGFTSYVFAHFGVSLPHQSGAQTSYGIRVARAEAQPGDLVYWPGHVGIYTGNGMHISAEDYRTNTIERPIYGSPIFIRIP</sequence>
<dbReference type="AlphaFoldDB" id="A0A4Q9V2F1"/>
<evidence type="ECO:0000256" key="4">
    <source>
        <dbReference type="ARBA" id="ARBA00022807"/>
    </source>
</evidence>
<keyword evidence="3" id="KW-0378">Hydrolase</keyword>
<accession>A0A4Q9V2F1</accession>
<dbReference type="PANTHER" id="PTHR47053:SF1">
    <property type="entry name" value="MUREIN DD-ENDOPEPTIDASE MEPH-RELATED"/>
    <property type="match status" value="1"/>
</dbReference>
<dbReference type="InterPro" id="IPR000064">
    <property type="entry name" value="NLP_P60_dom"/>
</dbReference>
<proteinExistence type="inferred from homology"/>
<dbReference type="GO" id="GO:0008234">
    <property type="term" value="F:cysteine-type peptidase activity"/>
    <property type="evidence" value="ECO:0007669"/>
    <property type="project" value="UniProtKB-KW"/>
</dbReference>
<feature type="domain" description="NlpC/P60" evidence="5">
    <location>
        <begin position="140"/>
        <end position="250"/>
    </location>
</feature>
<evidence type="ECO:0000259" key="5">
    <source>
        <dbReference type="PROSITE" id="PS51935"/>
    </source>
</evidence>
<organism evidence="6 7">
    <name type="scientific">Arcanobacterium bovis</name>
    <dbReference type="NCBI Taxonomy" id="2529275"/>
    <lineage>
        <taxon>Bacteria</taxon>
        <taxon>Bacillati</taxon>
        <taxon>Actinomycetota</taxon>
        <taxon>Actinomycetes</taxon>
        <taxon>Actinomycetales</taxon>
        <taxon>Actinomycetaceae</taxon>
        <taxon>Arcanobacterium</taxon>
    </lineage>
</organism>
<keyword evidence="2" id="KW-0645">Protease</keyword>
<evidence type="ECO:0000256" key="2">
    <source>
        <dbReference type="ARBA" id="ARBA00022670"/>
    </source>
</evidence>
<dbReference type="PANTHER" id="PTHR47053">
    <property type="entry name" value="MUREIN DD-ENDOPEPTIDASE MEPH-RELATED"/>
    <property type="match status" value="1"/>
</dbReference>
<dbReference type="RefSeq" id="WP_131279356.1">
    <property type="nucleotide sequence ID" value="NZ_JBHSLR010000009.1"/>
</dbReference>
<dbReference type="GO" id="GO:0006508">
    <property type="term" value="P:proteolysis"/>
    <property type="evidence" value="ECO:0007669"/>
    <property type="project" value="UniProtKB-KW"/>
</dbReference>
<name>A0A4Q9V2F1_9ACTO</name>
<gene>
    <name evidence="6" type="ORF">EZJ44_01335</name>
</gene>
<reference evidence="6 7" key="1">
    <citation type="submission" date="2019-02" db="EMBL/GenBank/DDBJ databases">
        <title>Arcanobacterium bovis sp. nov., isolated from the milk of a cow with mastitis.</title>
        <authorList>
            <person name="Sammra O."/>
            <person name="Foster G."/>
            <person name="Hassan A."/>
            <person name="Alssahen M."/>
            <person name="Laemmler C."/>
            <person name="Borowiak M."/>
            <person name="Malorny B."/>
            <person name="Abdulmawjood A."/>
        </authorList>
    </citation>
    <scope>NUCLEOTIDE SEQUENCE [LARGE SCALE GENOMIC DNA]</scope>
    <source>
        <strain evidence="6 7">C605018/01/1</strain>
    </source>
</reference>
<evidence type="ECO:0000313" key="6">
    <source>
        <dbReference type="EMBL" id="TBW23806.1"/>
    </source>
</evidence>
<dbReference type="Proteomes" id="UP000293036">
    <property type="component" value="Unassembled WGS sequence"/>
</dbReference>
<protein>
    <submittedName>
        <fullName evidence="6">Peptidoglycan endopeptidase</fullName>
    </submittedName>
</protein>
<dbReference type="Pfam" id="PF00877">
    <property type="entry name" value="NLPC_P60"/>
    <property type="match status" value="1"/>
</dbReference>
<evidence type="ECO:0000313" key="7">
    <source>
        <dbReference type="Proteomes" id="UP000293036"/>
    </source>
</evidence>
<dbReference type="EMBL" id="SJDT01000001">
    <property type="protein sequence ID" value="TBW23806.1"/>
    <property type="molecule type" value="Genomic_DNA"/>
</dbReference>
<evidence type="ECO:0000256" key="1">
    <source>
        <dbReference type="ARBA" id="ARBA00007074"/>
    </source>
</evidence>
<dbReference type="SUPFAM" id="SSF54001">
    <property type="entry name" value="Cysteine proteinases"/>
    <property type="match status" value="1"/>
</dbReference>
<dbReference type="OrthoDB" id="9815778at2"/>
<comment type="caution">
    <text evidence="6">The sequence shown here is derived from an EMBL/GenBank/DDBJ whole genome shotgun (WGS) entry which is preliminary data.</text>
</comment>
<keyword evidence="4" id="KW-0788">Thiol protease</keyword>
<comment type="similarity">
    <text evidence="1">Belongs to the peptidase C40 family.</text>
</comment>
<dbReference type="InterPro" id="IPR051202">
    <property type="entry name" value="Peptidase_C40"/>
</dbReference>